<dbReference type="CDD" id="cd02440">
    <property type="entry name" value="AdoMet_MTases"/>
    <property type="match status" value="1"/>
</dbReference>
<dbReference type="GO" id="GO:0008168">
    <property type="term" value="F:methyltransferase activity"/>
    <property type="evidence" value="ECO:0007669"/>
    <property type="project" value="TreeGrafter"/>
</dbReference>
<dbReference type="EMBL" id="JAVRRT010000006">
    <property type="protein sequence ID" value="KAK5171303.1"/>
    <property type="molecule type" value="Genomic_DNA"/>
</dbReference>
<protein>
    <recommendedName>
        <fullName evidence="3">S-adenosyl-L-methionine-dependent methyltransferase</fullName>
    </recommendedName>
</protein>
<dbReference type="AlphaFoldDB" id="A0AAV9PDX4"/>
<dbReference type="Proteomes" id="UP001337655">
    <property type="component" value="Unassembled WGS sequence"/>
</dbReference>
<dbReference type="RefSeq" id="XP_064660331.1">
    <property type="nucleotide sequence ID" value="XM_064801701.1"/>
</dbReference>
<keyword evidence="2" id="KW-1185">Reference proteome</keyword>
<dbReference type="PANTHER" id="PTHR43591">
    <property type="entry name" value="METHYLTRANSFERASE"/>
    <property type="match status" value="1"/>
</dbReference>
<dbReference type="SUPFAM" id="SSF53335">
    <property type="entry name" value="S-adenosyl-L-methionine-dependent methyltransferases"/>
    <property type="match status" value="1"/>
</dbReference>
<dbReference type="Gene3D" id="3.40.50.150">
    <property type="entry name" value="Vaccinia Virus protein VP39"/>
    <property type="match status" value="1"/>
</dbReference>
<organism evidence="1 2">
    <name type="scientific">Saxophila tyrrhenica</name>
    <dbReference type="NCBI Taxonomy" id="1690608"/>
    <lineage>
        <taxon>Eukaryota</taxon>
        <taxon>Fungi</taxon>
        <taxon>Dikarya</taxon>
        <taxon>Ascomycota</taxon>
        <taxon>Pezizomycotina</taxon>
        <taxon>Dothideomycetes</taxon>
        <taxon>Dothideomycetidae</taxon>
        <taxon>Mycosphaerellales</taxon>
        <taxon>Extremaceae</taxon>
        <taxon>Saxophila</taxon>
    </lineage>
</organism>
<reference evidence="1 2" key="1">
    <citation type="submission" date="2023-08" db="EMBL/GenBank/DDBJ databases">
        <title>Black Yeasts Isolated from many extreme environments.</title>
        <authorList>
            <person name="Coleine C."/>
            <person name="Stajich J.E."/>
            <person name="Selbmann L."/>
        </authorList>
    </citation>
    <scope>NUCLEOTIDE SEQUENCE [LARGE SCALE GENOMIC DNA]</scope>
    <source>
        <strain evidence="1 2">CCFEE 5935</strain>
    </source>
</reference>
<comment type="caution">
    <text evidence="1">The sequence shown here is derived from an EMBL/GenBank/DDBJ whole genome shotgun (WGS) entry which is preliminary data.</text>
</comment>
<evidence type="ECO:0008006" key="3">
    <source>
        <dbReference type="Google" id="ProtNLM"/>
    </source>
</evidence>
<evidence type="ECO:0000313" key="2">
    <source>
        <dbReference type="Proteomes" id="UP001337655"/>
    </source>
</evidence>
<dbReference type="PANTHER" id="PTHR43591:SF10">
    <property type="entry name" value="ABC TRANSMEMBRANE TYPE-1 DOMAIN-CONTAINING PROTEIN-RELATED"/>
    <property type="match status" value="1"/>
</dbReference>
<dbReference type="Pfam" id="PF13489">
    <property type="entry name" value="Methyltransf_23"/>
    <property type="match status" value="1"/>
</dbReference>
<name>A0AAV9PDX4_9PEZI</name>
<evidence type="ECO:0000313" key="1">
    <source>
        <dbReference type="EMBL" id="KAK5171303.1"/>
    </source>
</evidence>
<gene>
    <name evidence="1" type="ORF">LTR77_004447</name>
</gene>
<dbReference type="GeneID" id="89925793"/>
<dbReference type="InterPro" id="IPR029063">
    <property type="entry name" value="SAM-dependent_MTases_sf"/>
</dbReference>
<sequence length="268" mass="30858">MLTMLLHNRLYLAPLDPTKSSSLSADEGSTPFRVLDVGCGTGIWAQDFADAYPESEVHGIDLSPIQSSWASPNCYFNIDDVEDEWTFPKSHFDFIHIRCLMGSIGDWPALYKQAFEHMAPGGWIQHLDMDIMFRSDDGTVGEDHVMAEWSKTFYDAGEKIGKTFHVPDRMAGLIREAGFRDLQQVWYKLPVGGWTKDKLMKQIGQWNYYYCLQGCEGWALFLLTKVMQWKWEEIQVFIAKFRAALNDRKNHAYYYIGVVWAQKPLTAT</sequence>
<proteinExistence type="predicted"/>
<accession>A0AAV9PDX4</accession>